<dbReference type="Proteomes" id="UP000078572">
    <property type="component" value="Plasmid pRI-2"/>
</dbReference>
<evidence type="ECO:0000313" key="7">
    <source>
        <dbReference type="Proteomes" id="UP000078572"/>
    </source>
</evidence>
<evidence type="ECO:0000256" key="1">
    <source>
        <dbReference type="ARBA" id="ARBA00004651"/>
    </source>
</evidence>
<keyword evidence="5" id="KW-0472">Membrane</keyword>
<sequence length="579" mass="65315">MLGHLGMHAWVGKAIMALLAWSSPWYWIVLAVALATVGLLHPVPWTLKDDEDSFVAHLVLWVRKAAAYTALWGILAIPLLVYCTFVLSADTSSGQASSVFLEWGADRLGRYWMMVAGAFVVGLALRFLWDRYAVPVLSKYWRSLRIEQETDKLVDAREEVATLKAKDFKPEDYFVDGKIFYGLDDDGQPIYFDLDRFRTTHHAILGPTNYGKGIVLQSIFKQCIRFGFGIFYVDPKGDNWLPYLLQNEAKAAGRRFVYLDLNPEGRGVWHPFLGGAFRQRRTRIVRAFNLESFGTDADVHKAKERGLLDDALEGTDGTIKSLLEYVKKNAETGRDNLSTLRDSLREWSRVDTFSQSVKRKGHSIEQCLMNNAIVYVRGDLADPVIKAATKAYISELVTEIKRLDATRPAHVVLGIDELKFLACAEINEALATIRQHQCNMLLAAQSIANLEAPDDKRLDGKALAREFEVNTPIKFVYRAADERTAEWAENLSAGQWLNVVQREQTKANKHGGEQWEANRTVGKEEQPVVSRNTLLNLPERIAIAYMPGRIASKLYTCHTQIDNSVASWKKPEEDTTMAA</sequence>
<protein>
    <submittedName>
        <fullName evidence="6">Conjugal transfer protein TraC</fullName>
    </submittedName>
</protein>
<dbReference type="PANTHER" id="PTHR37937">
    <property type="entry name" value="CONJUGATIVE TRANSFER: DNA TRANSPORT"/>
    <property type="match status" value="1"/>
</dbReference>
<keyword evidence="2" id="KW-1003">Cell membrane</keyword>
<dbReference type="InterPro" id="IPR016387">
    <property type="entry name" value="Mobilization_MobA"/>
</dbReference>
<accession>A0A192A8P2</accession>
<evidence type="ECO:0000256" key="2">
    <source>
        <dbReference type="ARBA" id="ARBA00022475"/>
    </source>
</evidence>
<keyword evidence="4" id="KW-1133">Transmembrane helix</keyword>
<dbReference type="OrthoDB" id="6512860at2"/>
<keyword evidence="6" id="KW-0614">Plasmid</keyword>
<dbReference type="PIRSF" id="PIRSF003273">
    <property type="entry name" value="Mobilization_MobA"/>
    <property type="match status" value="1"/>
</dbReference>
<dbReference type="PANTHER" id="PTHR37937:SF1">
    <property type="entry name" value="CONJUGATIVE TRANSFER: DNA TRANSPORT"/>
    <property type="match status" value="1"/>
</dbReference>
<keyword evidence="3" id="KW-0812">Transmembrane</keyword>
<comment type="subcellular location">
    <subcellularLocation>
        <location evidence="1">Cell membrane</location>
        <topology evidence="1">Multi-pass membrane protein</topology>
    </subcellularLocation>
</comment>
<reference evidence="7" key="1">
    <citation type="submission" date="2016-06" db="EMBL/GenBank/DDBJ databases">
        <authorList>
            <person name="Xu Y."/>
            <person name="Nagy A."/>
            <person name="Yan X."/>
            <person name="Kim S.W."/>
            <person name="Haley B."/>
            <person name="Liu N.T."/>
            <person name="Nou X."/>
        </authorList>
    </citation>
    <scope>NUCLEOTIDE SEQUENCE [LARGE SCALE GENOMIC DNA]</scope>
    <source>
        <strain evidence="7">ATCC 49129</strain>
        <plasmid evidence="7">pri-2</plasmid>
    </source>
</reference>
<dbReference type="InterPro" id="IPR051539">
    <property type="entry name" value="T4SS-coupling_protein"/>
</dbReference>
<dbReference type="AlphaFoldDB" id="A0A192A8P2"/>
<proteinExistence type="predicted"/>
<evidence type="ECO:0000256" key="3">
    <source>
        <dbReference type="ARBA" id="ARBA00022692"/>
    </source>
</evidence>
<evidence type="ECO:0000256" key="4">
    <source>
        <dbReference type="ARBA" id="ARBA00022989"/>
    </source>
</evidence>
<name>A0A192A8P2_9RALS</name>
<dbReference type="GO" id="GO:0005886">
    <property type="term" value="C:plasma membrane"/>
    <property type="evidence" value="ECO:0007669"/>
    <property type="project" value="UniProtKB-SubCell"/>
</dbReference>
<evidence type="ECO:0000313" key="6">
    <source>
        <dbReference type="EMBL" id="ANJ76641.1"/>
    </source>
</evidence>
<dbReference type="Pfam" id="PF10412">
    <property type="entry name" value="TrwB_AAD_bind"/>
    <property type="match status" value="1"/>
</dbReference>
<dbReference type="InterPro" id="IPR027417">
    <property type="entry name" value="P-loop_NTPase"/>
</dbReference>
<dbReference type="Gene3D" id="3.40.50.300">
    <property type="entry name" value="P-loop containing nucleotide triphosphate hydrolases"/>
    <property type="match status" value="2"/>
</dbReference>
<evidence type="ECO:0000256" key="5">
    <source>
        <dbReference type="ARBA" id="ARBA00023136"/>
    </source>
</evidence>
<dbReference type="EMBL" id="CP016025">
    <property type="protein sequence ID" value="ANJ76641.1"/>
    <property type="molecule type" value="Genomic_DNA"/>
</dbReference>
<dbReference type="SUPFAM" id="SSF52540">
    <property type="entry name" value="P-loop containing nucleoside triphosphate hydrolases"/>
    <property type="match status" value="1"/>
</dbReference>
<keyword evidence="7" id="KW-1185">Reference proteome</keyword>
<dbReference type="InterPro" id="IPR019476">
    <property type="entry name" value="T4SS_TraD_DNA-bd"/>
</dbReference>
<organism evidence="6 7">
    <name type="scientific">Ralstonia insidiosa</name>
    <dbReference type="NCBI Taxonomy" id="190721"/>
    <lineage>
        <taxon>Bacteria</taxon>
        <taxon>Pseudomonadati</taxon>
        <taxon>Pseudomonadota</taxon>
        <taxon>Betaproteobacteria</taxon>
        <taxon>Burkholderiales</taxon>
        <taxon>Burkholderiaceae</taxon>
        <taxon>Ralstonia</taxon>
    </lineage>
</organism>
<gene>
    <name evidence="6" type="ORF">A9Y76_28980</name>
</gene>
<geneLocation type="plasmid" evidence="7">
    <name>pri-2</name>
</geneLocation>